<reference evidence="4" key="1">
    <citation type="submission" date="2020-08" db="EMBL/GenBank/DDBJ databases">
        <title>Novel species isolated from subtropical streams in China.</title>
        <authorList>
            <person name="Lu H."/>
        </authorList>
    </citation>
    <scope>NUCLEOTIDE SEQUENCE</scope>
    <source>
        <strain evidence="4">CY7W</strain>
    </source>
</reference>
<dbReference type="Gene3D" id="3.40.630.30">
    <property type="match status" value="1"/>
</dbReference>
<protein>
    <submittedName>
        <fullName evidence="4">GNAT family N-acetyltransferase</fullName>
    </submittedName>
</protein>
<dbReference type="EMBL" id="JACOGG010000008">
    <property type="protein sequence ID" value="MBC3935486.1"/>
    <property type="molecule type" value="Genomic_DNA"/>
</dbReference>
<keyword evidence="5" id="KW-1185">Reference proteome</keyword>
<evidence type="ECO:0000313" key="4">
    <source>
        <dbReference type="EMBL" id="MBC3935486.1"/>
    </source>
</evidence>
<organism evidence="4 5">
    <name type="scientific">Undibacterium rugosum</name>
    <dbReference type="NCBI Taxonomy" id="2762291"/>
    <lineage>
        <taxon>Bacteria</taxon>
        <taxon>Pseudomonadati</taxon>
        <taxon>Pseudomonadota</taxon>
        <taxon>Betaproteobacteria</taxon>
        <taxon>Burkholderiales</taxon>
        <taxon>Oxalobacteraceae</taxon>
        <taxon>Undibacterium</taxon>
    </lineage>
</organism>
<proteinExistence type="predicted"/>
<gene>
    <name evidence="4" type="ORF">H8K47_08940</name>
</gene>
<dbReference type="InterPro" id="IPR000182">
    <property type="entry name" value="GNAT_dom"/>
</dbReference>
<dbReference type="SUPFAM" id="SSF55729">
    <property type="entry name" value="Acyl-CoA N-acyltransferases (Nat)"/>
    <property type="match status" value="1"/>
</dbReference>
<dbReference type="CDD" id="cd04301">
    <property type="entry name" value="NAT_SF"/>
    <property type="match status" value="1"/>
</dbReference>
<accession>A0A923I4R0</accession>
<dbReference type="InterPro" id="IPR016181">
    <property type="entry name" value="Acyl_CoA_acyltransferase"/>
</dbReference>
<dbReference type="Pfam" id="PF00583">
    <property type="entry name" value="Acetyltransf_1"/>
    <property type="match status" value="1"/>
</dbReference>
<dbReference type="RefSeq" id="WP_186881069.1">
    <property type="nucleotide sequence ID" value="NZ_JACOGG010000008.1"/>
</dbReference>
<comment type="caution">
    <text evidence="4">The sequence shown here is derived from an EMBL/GenBank/DDBJ whole genome shotgun (WGS) entry which is preliminary data.</text>
</comment>
<feature type="domain" description="N-acetyltransferase" evidence="3">
    <location>
        <begin position="5"/>
        <end position="153"/>
    </location>
</feature>
<dbReference type="Proteomes" id="UP000612361">
    <property type="component" value="Unassembled WGS sequence"/>
</dbReference>
<name>A0A923I4R0_9BURK</name>
<evidence type="ECO:0000313" key="5">
    <source>
        <dbReference type="Proteomes" id="UP000612361"/>
    </source>
</evidence>
<keyword evidence="2" id="KW-0012">Acyltransferase</keyword>
<dbReference type="PROSITE" id="PS51186">
    <property type="entry name" value="GNAT"/>
    <property type="match status" value="1"/>
</dbReference>
<sequence>MSDQLAIRCVSKDDFPEWLTLWEGYNKFYGRHGETALDPEITRSTWARFFDEHEPMQAMVAERSGKLLGLVHFIYHRSTIQIKPVCYLQDLFTVDHARGMGVGRALINAVYNTAKAVGIQRVYWQTQETNTIAMQLYDQMAQKIPFVVYHKKL</sequence>
<evidence type="ECO:0000256" key="2">
    <source>
        <dbReference type="ARBA" id="ARBA00023315"/>
    </source>
</evidence>
<dbReference type="InterPro" id="IPR051016">
    <property type="entry name" value="Diverse_Substrate_AcTransf"/>
</dbReference>
<evidence type="ECO:0000256" key="1">
    <source>
        <dbReference type="ARBA" id="ARBA00022679"/>
    </source>
</evidence>
<keyword evidence="1" id="KW-0808">Transferase</keyword>
<dbReference type="GO" id="GO:0008080">
    <property type="term" value="F:N-acetyltransferase activity"/>
    <property type="evidence" value="ECO:0007669"/>
    <property type="project" value="TreeGrafter"/>
</dbReference>
<dbReference type="PANTHER" id="PTHR10545">
    <property type="entry name" value="DIAMINE N-ACETYLTRANSFERASE"/>
    <property type="match status" value="1"/>
</dbReference>
<evidence type="ECO:0000259" key="3">
    <source>
        <dbReference type="PROSITE" id="PS51186"/>
    </source>
</evidence>
<dbReference type="PANTHER" id="PTHR10545:SF42">
    <property type="entry name" value="ACETYLTRANSFERASE"/>
    <property type="match status" value="1"/>
</dbReference>
<dbReference type="AlphaFoldDB" id="A0A923I4R0"/>